<dbReference type="Proteomes" id="UP001214854">
    <property type="component" value="Unassembled WGS sequence"/>
</dbReference>
<keyword evidence="3" id="KW-1185">Reference proteome</keyword>
<dbReference type="InterPro" id="IPR025187">
    <property type="entry name" value="DUF4112"/>
</dbReference>
<evidence type="ECO:0000313" key="3">
    <source>
        <dbReference type="Proteomes" id="UP001214854"/>
    </source>
</evidence>
<keyword evidence="1" id="KW-1133">Transmembrane helix</keyword>
<sequence>MFVRTTYDVQRVYDSVGTIKRLSDRIIGIGPINIIGLDGILAWVPGVGTVYSIGASLFIMANGIRVRMSPITFVQTSIILLIDSGVSGLESFIPFLPAITDTLFQGHLYASHIVQKEIEKTLYLEESARAAHSSERHHDNLALMKATKGKKRLVYLLP</sequence>
<proteinExistence type="predicted"/>
<evidence type="ECO:0000256" key="1">
    <source>
        <dbReference type="SAM" id="Phobius"/>
    </source>
</evidence>
<keyword evidence="1" id="KW-0472">Membrane</keyword>
<reference evidence="2 3" key="1">
    <citation type="submission" date="2023-01" db="EMBL/GenBank/DDBJ databases">
        <title>Novel species of the genus Asticcacaulis isolated from rivers.</title>
        <authorList>
            <person name="Lu H."/>
        </authorList>
    </citation>
    <scope>NUCLEOTIDE SEQUENCE [LARGE SCALE GENOMIC DNA]</scope>
    <source>
        <strain evidence="2 3">BYS171W</strain>
    </source>
</reference>
<protein>
    <submittedName>
        <fullName evidence="2">DUF4112 domain-containing protein</fullName>
    </submittedName>
</protein>
<keyword evidence="1" id="KW-0812">Transmembrane</keyword>
<dbReference type="EMBL" id="JAQQKX010000008">
    <property type="protein sequence ID" value="MDC7683861.1"/>
    <property type="molecule type" value="Genomic_DNA"/>
</dbReference>
<comment type="caution">
    <text evidence="2">The sequence shown here is derived from an EMBL/GenBank/DDBJ whole genome shotgun (WGS) entry which is preliminary data.</text>
</comment>
<feature type="transmembrane region" description="Helical" evidence="1">
    <location>
        <begin position="40"/>
        <end position="61"/>
    </location>
</feature>
<organism evidence="2 3">
    <name type="scientific">Asticcacaulis aquaticus</name>
    <dbReference type="NCBI Taxonomy" id="2984212"/>
    <lineage>
        <taxon>Bacteria</taxon>
        <taxon>Pseudomonadati</taxon>
        <taxon>Pseudomonadota</taxon>
        <taxon>Alphaproteobacteria</taxon>
        <taxon>Caulobacterales</taxon>
        <taxon>Caulobacteraceae</taxon>
        <taxon>Asticcacaulis</taxon>
    </lineage>
</organism>
<name>A0ABT5HUV7_9CAUL</name>
<gene>
    <name evidence="2" type="ORF">PQU92_11270</name>
</gene>
<evidence type="ECO:0000313" key="2">
    <source>
        <dbReference type="EMBL" id="MDC7683861.1"/>
    </source>
</evidence>
<dbReference type="Pfam" id="PF13430">
    <property type="entry name" value="DUF4112"/>
    <property type="match status" value="1"/>
</dbReference>
<accession>A0ABT5HUV7</accession>
<dbReference type="RefSeq" id="WP_272748321.1">
    <property type="nucleotide sequence ID" value="NZ_JAQQKX010000008.1"/>
</dbReference>